<proteinExistence type="predicted"/>
<reference evidence="1" key="1">
    <citation type="submission" date="2021-03" db="EMBL/GenBank/DDBJ databases">
        <title>Draft genome sequence of rust myrtle Austropuccinia psidii MF-1, a brazilian biotype.</title>
        <authorList>
            <person name="Quecine M.C."/>
            <person name="Pachon D.M.R."/>
            <person name="Bonatelli M.L."/>
            <person name="Correr F.H."/>
            <person name="Franceschini L.M."/>
            <person name="Leite T.F."/>
            <person name="Margarido G.R.A."/>
            <person name="Almeida C.A."/>
            <person name="Ferrarezi J.A."/>
            <person name="Labate C.A."/>
        </authorList>
    </citation>
    <scope>NUCLEOTIDE SEQUENCE</scope>
    <source>
        <strain evidence="1">MF-1</strain>
    </source>
</reference>
<protein>
    <submittedName>
        <fullName evidence="1">Uncharacterized protein</fullName>
    </submittedName>
</protein>
<dbReference type="Proteomes" id="UP000765509">
    <property type="component" value="Unassembled WGS sequence"/>
</dbReference>
<keyword evidence="2" id="KW-1185">Reference proteome</keyword>
<name>A0A9Q3C6T0_9BASI</name>
<dbReference type="EMBL" id="AVOT02004908">
    <property type="protein sequence ID" value="MBW0477740.1"/>
    <property type="molecule type" value="Genomic_DNA"/>
</dbReference>
<gene>
    <name evidence="1" type="ORF">O181_017455</name>
</gene>
<accession>A0A9Q3C6T0</accession>
<evidence type="ECO:0000313" key="2">
    <source>
        <dbReference type="Proteomes" id="UP000765509"/>
    </source>
</evidence>
<organism evidence="1 2">
    <name type="scientific">Austropuccinia psidii MF-1</name>
    <dbReference type="NCBI Taxonomy" id="1389203"/>
    <lineage>
        <taxon>Eukaryota</taxon>
        <taxon>Fungi</taxon>
        <taxon>Dikarya</taxon>
        <taxon>Basidiomycota</taxon>
        <taxon>Pucciniomycotina</taxon>
        <taxon>Pucciniomycetes</taxon>
        <taxon>Pucciniales</taxon>
        <taxon>Sphaerophragmiaceae</taxon>
        <taxon>Austropuccinia</taxon>
    </lineage>
</organism>
<comment type="caution">
    <text evidence="1">The sequence shown here is derived from an EMBL/GenBank/DDBJ whole genome shotgun (WGS) entry which is preliminary data.</text>
</comment>
<evidence type="ECO:0000313" key="1">
    <source>
        <dbReference type="EMBL" id="MBW0477740.1"/>
    </source>
</evidence>
<dbReference type="AlphaFoldDB" id="A0A9Q3C6T0"/>
<sequence>MTYIGTLYSHLPSAVGKHFVYLKVVYPWKSTHYSPNLQSSIVLISRPPPYLLKAVSSISCACLPSVAIILSSHLLHRNQGQPQAKCISMASGTCSVAGTEFVR</sequence>